<comment type="similarity">
    <text evidence="7">Belongs to the TonB-dependent receptor family.</text>
</comment>
<dbReference type="EMBL" id="BAZW01000032">
    <property type="protein sequence ID" value="GAO30863.1"/>
    <property type="molecule type" value="Genomic_DNA"/>
</dbReference>
<dbReference type="InterPro" id="IPR039426">
    <property type="entry name" value="TonB-dep_rcpt-like"/>
</dbReference>
<dbReference type="STRING" id="1236989.JCM15548_13178"/>
<dbReference type="RefSeq" id="WP_227625805.1">
    <property type="nucleotide sequence ID" value="NZ_BAZW01000032.1"/>
</dbReference>
<dbReference type="Proteomes" id="UP000032900">
    <property type="component" value="Unassembled WGS sequence"/>
</dbReference>
<keyword evidence="4 7" id="KW-0812">Transmembrane</keyword>
<proteinExistence type="inferred from homology"/>
<evidence type="ECO:0000256" key="5">
    <source>
        <dbReference type="ARBA" id="ARBA00023136"/>
    </source>
</evidence>
<sequence length="348" mass="38799">MNYGIDFSVLNHRLNGTFEYYEQNTKDLLFRVSLPSTSGVGSYMANIGESQNKGFELTLNGTIIDNRNGFSWDAGFNLYANRNELTQLASGQDRDESNWWFVGHPIDVIFDYEKVGLWQEGDPHLDVLEGGGGNVGMIKVKYTGEYDSAGVPVRAIGPDDRQILSLEPKFQGGFNTRLAYNNWDLTMVGVFKKDGILISTLHSSSGYLNMLSGRRNNVKVDYWTPENTGASYPKPGGSTSADNPKYGTTLGYFDATYLKVRTISLGYNFNNNAFLNNVGVERMRVYATVQNPFVMFSPFNDETGLDPESNSYGDENAAVTTQYRERLLTVGTNSPATRNFIFGLNLTF</sequence>
<evidence type="ECO:0000256" key="4">
    <source>
        <dbReference type="ARBA" id="ARBA00022692"/>
    </source>
</evidence>
<comment type="subcellular location">
    <subcellularLocation>
        <location evidence="1 7">Cell outer membrane</location>
        <topology evidence="1 7">Multi-pass membrane protein</topology>
    </subcellularLocation>
</comment>
<accession>A0A0E9LZZ5</accession>
<keyword evidence="8" id="KW-0675">Receptor</keyword>
<comment type="caution">
    <text evidence="8">The sequence shown here is derived from an EMBL/GenBank/DDBJ whole genome shotgun (WGS) entry which is preliminary data.</text>
</comment>
<evidence type="ECO:0000256" key="1">
    <source>
        <dbReference type="ARBA" id="ARBA00004571"/>
    </source>
</evidence>
<dbReference type="AlphaFoldDB" id="A0A0E9LZZ5"/>
<evidence type="ECO:0000256" key="7">
    <source>
        <dbReference type="PROSITE-ProRule" id="PRU01360"/>
    </source>
</evidence>
<protein>
    <submittedName>
        <fullName evidence="8">TonB-dependent receptor</fullName>
    </submittedName>
</protein>
<dbReference type="PROSITE" id="PS52016">
    <property type="entry name" value="TONB_DEPENDENT_REC_3"/>
    <property type="match status" value="1"/>
</dbReference>
<gene>
    <name evidence="8" type="ORF">JCM15548_13178</name>
</gene>
<keyword evidence="3 7" id="KW-1134">Transmembrane beta strand</keyword>
<dbReference type="Gene3D" id="2.40.170.20">
    <property type="entry name" value="TonB-dependent receptor, beta-barrel domain"/>
    <property type="match status" value="1"/>
</dbReference>
<keyword evidence="2 7" id="KW-0813">Transport</keyword>
<evidence type="ECO:0000256" key="3">
    <source>
        <dbReference type="ARBA" id="ARBA00022452"/>
    </source>
</evidence>
<evidence type="ECO:0000256" key="6">
    <source>
        <dbReference type="ARBA" id="ARBA00023237"/>
    </source>
</evidence>
<reference evidence="8 9" key="1">
    <citation type="journal article" date="2015" name="Microbes Environ.">
        <title>Distribution and evolution of nitrogen fixation genes in the phylum bacteroidetes.</title>
        <authorList>
            <person name="Inoue J."/>
            <person name="Oshima K."/>
            <person name="Suda W."/>
            <person name="Sakamoto M."/>
            <person name="Iino T."/>
            <person name="Noda S."/>
            <person name="Hongoh Y."/>
            <person name="Hattori M."/>
            <person name="Ohkuma M."/>
        </authorList>
    </citation>
    <scope>NUCLEOTIDE SEQUENCE [LARGE SCALE GENOMIC DNA]</scope>
    <source>
        <strain evidence="8">JCM 15548</strain>
    </source>
</reference>
<keyword evidence="6 7" id="KW-0998">Cell outer membrane</keyword>
<evidence type="ECO:0000313" key="8">
    <source>
        <dbReference type="EMBL" id="GAO30863.1"/>
    </source>
</evidence>
<dbReference type="InterPro" id="IPR036942">
    <property type="entry name" value="Beta-barrel_TonB_sf"/>
</dbReference>
<keyword evidence="5 7" id="KW-0472">Membrane</keyword>
<name>A0A0E9LZZ5_9BACT</name>
<keyword evidence="9" id="KW-1185">Reference proteome</keyword>
<evidence type="ECO:0000256" key="2">
    <source>
        <dbReference type="ARBA" id="ARBA00022448"/>
    </source>
</evidence>
<dbReference type="SUPFAM" id="SSF56935">
    <property type="entry name" value="Porins"/>
    <property type="match status" value="1"/>
</dbReference>
<evidence type="ECO:0000313" key="9">
    <source>
        <dbReference type="Proteomes" id="UP000032900"/>
    </source>
</evidence>
<organism evidence="8 9">
    <name type="scientific">Geofilum rubicundum JCM 15548</name>
    <dbReference type="NCBI Taxonomy" id="1236989"/>
    <lineage>
        <taxon>Bacteria</taxon>
        <taxon>Pseudomonadati</taxon>
        <taxon>Bacteroidota</taxon>
        <taxon>Bacteroidia</taxon>
        <taxon>Marinilabiliales</taxon>
        <taxon>Marinilabiliaceae</taxon>
        <taxon>Geofilum</taxon>
    </lineage>
</organism>
<dbReference type="GO" id="GO:0009279">
    <property type="term" value="C:cell outer membrane"/>
    <property type="evidence" value="ECO:0007669"/>
    <property type="project" value="UniProtKB-SubCell"/>
</dbReference>